<sequence>MGAFPSPTSKFDTSRNGAQASREVQKECNSECKSHRNKRRYRPASPTRFNVASIGICASSVE</sequence>
<evidence type="ECO:0000313" key="3">
    <source>
        <dbReference type="EMBL" id="KIJ42225.1"/>
    </source>
</evidence>
<proteinExistence type="predicted"/>
<dbReference type="EMBL" id="KN837131">
    <property type="protein sequence ID" value="KIJ42225.1"/>
    <property type="molecule type" value="Genomic_DNA"/>
</dbReference>
<reference evidence="2 4" key="1">
    <citation type="submission" date="2014-06" db="EMBL/GenBank/DDBJ databases">
        <title>Evolutionary Origins and Diversification of the Mycorrhizal Mutualists.</title>
        <authorList>
            <consortium name="DOE Joint Genome Institute"/>
            <consortium name="Mycorrhizal Genomics Consortium"/>
            <person name="Kohler A."/>
            <person name="Kuo A."/>
            <person name="Nagy L.G."/>
            <person name="Floudas D."/>
            <person name="Copeland A."/>
            <person name="Barry K.W."/>
            <person name="Cichocki N."/>
            <person name="Veneault-Fourrey C."/>
            <person name="LaButti K."/>
            <person name="Lindquist E.A."/>
            <person name="Lipzen A."/>
            <person name="Lundell T."/>
            <person name="Morin E."/>
            <person name="Murat C."/>
            <person name="Riley R."/>
            <person name="Ohm R."/>
            <person name="Sun H."/>
            <person name="Tunlid A."/>
            <person name="Henrissat B."/>
            <person name="Grigoriev I.V."/>
            <person name="Hibbett D.S."/>
            <person name="Martin F."/>
        </authorList>
    </citation>
    <scope>NUCLEOTIDE SEQUENCE [LARGE SCALE GENOMIC DNA]</scope>
    <source>
        <strain evidence="2 4">SS14</strain>
    </source>
</reference>
<protein>
    <submittedName>
        <fullName evidence="3">Unplaced genomic scaffold SPHSTscaffold_56, whole genome shotgun sequence</fullName>
    </submittedName>
</protein>
<dbReference type="HOGENOM" id="CLU_2905636_0_0_1"/>
<feature type="compositionally biased region" description="Polar residues" evidence="1">
    <location>
        <begin position="1"/>
        <end position="19"/>
    </location>
</feature>
<dbReference type="AlphaFoldDB" id="A0A0C9U2K9"/>
<keyword evidence="4" id="KW-1185">Reference proteome</keyword>
<feature type="compositionally biased region" description="Basic and acidic residues" evidence="1">
    <location>
        <begin position="23"/>
        <end position="34"/>
    </location>
</feature>
<evidence type="ECO:0000313" key="4">
    <source>
        <dbReference type="Proteomes" id="UP000054279"/>
    </source>
</evidence>
<name>A0A0C9U2K9_SPHS4</name>
<dbReference type="Proteomes" id="UP000054279">
    <property type="component" value="Unassembled WGS sequence"/>
</dbReference>
<accession>A0A0C9U2K9</accession>
<organism evidence="2 4">
    <name type="scientific">Sphaerobolus stellatus (strain SS14)</name>
    <dbReference type="NCBI Taxonomy" id="990650"/>
    <lineage>
        <taxon>Eukaryota</taxon>
        <taxon>Fungi</taxon>
        <taxon>Dikarya</taxon>
        <taxon>Basidiomycota</taxon>
        <taxon>Agaricomycotina</taxon>
        <taxon>Agaricomycetes</taxon>
        <taxon>Phallomycetidae</taxon>
        <taxon>Geastrales</taxon>
        <taxon>Sphaerobolaceae</taxon>
        <taxon>Sphaerobolus</taxon>
    </lineage>
</organism>
<dbReference type="EMBL" id="KN837726">
    <property type="protein sequence ID" value="KIJ23307.1"/>
    <property type="molecule type" value="Genomic_DNA"/>
</dbReference>
<evidence type="ECO:0000313" key="2">
    <source>
        <dbReference type="EMBL" id="KIJ23307.1"/>
    </source>
</evidence>
<gene>
    <name evidence="3" type="ORF">M422DRAFT_31391</name>
    <name evidence="2" type="ORF">M422DRAFT_39674</name>
</gene>
<feature type="region of interest" description="Disordered" evidence="1">
    <location>
        <begin position="1"/>
        <end position="45"/>
    </location>
</feature>
<evidence type="ECO:0000256" key="1">
    <source>
        <dbReference type="SAM" id="MobiDB-lite"/>
    </source>
</evidence>